<dbReference type="Proteomes" id="UP001183794">
    <property type="component" value="Unassembled WGS sequence"/>
</dbReference>
<proteinExistence type="predicted"/>
<evidence type="ECO:0000313" key="5">
    <source>
        <dbReference type="Proteomes" id="UP001183794"/>
    </source>
</evidence>
<dbReference type="CDD" id="cd04301">
    <property type="entry name" value="NAT_SF"/>
    <property type="match status" value="1"/>
</dbReference>
<name>A0ABU2B200_9MICC</name>
<keyword evidence="1" id="KW-0808">Transferase</keyword>
<evidence type="ECO:0000256" key="2">
    <source>
        <dbReference type="ARBA" id="ARBA00023315"/>
    </source>
</evidence>
<keyword evidence="5" id="KW-1185">Reference proteome</keyword>
<dbReference type="RefSeq" id="WP_310174057.1">
    <property type="nucleotide sequence ID" value="NZ_BAABHE010000003.1"/>
</dbReference>
<organism evidence="4 5">
    <name type="scientific">Enteractinococcus fodinae</name>
    <dbReference type="NCBI Taxonomy" id="684663"/>
    <lineage>
        <taxon>Bacteria</taxon>
        <taxon>Bacillati</taxon>
        <taxon>Actinomycetota</taxon>
        <taxon>Actinomycetes</taxon>
        <taxon>Micrococcales</taxon>
        <taxon>Micrococcaceae</taxon>
    </lineage>
</organism>
<dbReference type="SUPFAM" id="SSF55729">
    <property type="entry name" value="Acyl-CoA N-acyltransferases (Nat)"/>
    <property type="match status" value="1"/>
</dbReference>
<dbReference type="EMBL" id="JAVDYJ010000001">
    <property type="protein sequence ID" value="MDR7347633.1"/>
    <property type="molecule type" value="Genomic_DNA"/>
</dbReference>
<dbReference type="InterPro" id="IPR016181">
    <property type="entry name" value="Acyl_CoA_acyltransferase"/>
</dbReference>
<feature type="domain" description="N-acetyltransferase" evidence="3">
    <location>
        <begin position="3"/>
        <end position="178"/>
    </location>
</feature>
<sequence length="183" mass="20598">MSLSIRVAKATDSHELVPLAARTFPLACPPEMDQAAIQQFIRDELNDEVFRRWIADEDTYVLVATDGAMLVGYSVCIHGEIPTNAQLHQDLPPATSVMLSKFYVDPDFHGAGVSQKLMSHLLEHYITTEHEWLWLGTNQANQRAISFYERLGFQQIGTREFNVGGTNAKDVVLARRLPSLDDR</sequence>
<comment type="caution">
    <text evidence="4">The sequence shown here is derived from an EMBL/GenBank/DDBJ whole genome shotgun (WGS) entry which is preliminary data.</text>
</comment>
<dbReference type="PROSITE" id="PS51186">
    <property type="entry name" value="GNAT"/>
    <property type="match status" value="1"/>
</dbReference>
<protein>
    <submittedName>
        <fullName evidence="4">Ribosomal protein S18 acetylase RimI-like enzyme</fullName>
    </submittedName>
</protein>
<reference evidence="4 5" key="1">
    <citation type="submission" date="2023-07" db="EMBL/GenBank/DDBJ databases">
        <title>Sequencing the genomes of 1000 actinobacteria strains.</title>
        <authorList>
            <person name="Klenk H.-P."/>
        </authorList>
    </citation>
    <scope>NUCLEOTIDE SEQUENCE [LARGE SCALE GENOMIC DNA]</scope>
    <source>
        <strain evidence="4 5">DSM 22966</strain>
    </source>
</reference>
<evidence type="ECO:0000313" key="4">
    <source>
        <dbReference type="EMBL" id="MDR7347633.1"/>
    </source>
</evidence>
<gene>
    <name evidence="4" type="ORF">J2S62_001890</name>
</gene>
<dbReference type="Pfam" id="PF13673">
    <property type="entry name" value="Acetyltransf_10"/>
    <property type="match status" value="1"/>
</dbReference>
<evidence type="ECO:0000256" key="1">
    <source>
        <dbReference type="ARBA" id="ARBA00022679"/>
    </source>
</evidence>
<evidence type="ECO:0000259" key="3">
    <source>
        <dbReference type="PROSITE" id="PS51186"/>
    </source>
</evidence>
<dbReference type="Gene3D" id="3.40.630.30">
    <property type="match status" value="1"/>
</dbReference>
<accession>A0ABU2B200</accession>
<dbReference type="InterPro" id="IPR050832">
    <property type="entry name" value="Bact_Acetyltransf"/>
</dbReference>
<dbReference type="InterPro" id="IPR000182">
    <property type="entry name" value="GNAT_dom"/>
</dbReference>
<keyword evidence="2" id="KW-0012">Acyltransferase</keyword>
<dbReference type="PANTHER" id="PTHR43877">
    <property type="entry name" value="AMINOALKYLPHOSPHONATE N-ACETYLTRANSFERASE-RELATED-RELATED"/>
    <property type="match status" value="1"/>
</dbReference>